<keyword evidence="2" id="KW-0808">Transferase</keyword>
<dbReference type="GO" id="GO:0005737">
    <property type="term" value="C:cytoplasm"/>
    <property type="evidence" value="ECO:0007669"/>
    <property type="project" value="TreeGrafter"/>
</dbReference>
<accession>A0A6A6XJT9</accession>
<gene>
    <name evidence="2" type="ORF">K505DRAFT_236937</name>
</gene>
<organism evidence="2 3">
    <name type="scientific">Melanomma pulvis-pyrius CBS 109.77</name>
    <dbReference type="NCBI Taxonomy" id="1314802"/>
    <lineage>
        <taxon>Eukaryota</taxon>
        <taxon>Fungi</taxon>
        <taxon>Dikarya</taxon>
        <taxon>Ascomycota</taxon>
        <taxon>Pezizomycotina</taxon>
        <taxon>Dothideomycetes</taxon>
        <taxon>Pleosporomycetidae</taxon>
        <taxon>Pleosporales</taxon>
        <taxon>Melanommataceae</taxon>
        <taxon>Melanomma</taxon>
    </lineage>
</organism>
<dbReference type="InterPro" id="IPR011009">
    <property type="entry name" value="Kinase-like_dom_sf"/>
</dbReference>
<feature type="domain" description="Protein kinase" evidence="1">
    <location>
        <begin position="22"/>
        <end position="293"/>
    </location>
</feature>
<dbReference type="SMART" id="SM00220">
    <property type="entry name" value="S_TKc"/>
    <property type="match status" value="1"/>
</dbReference>
<evidence type="ECO:0000313" key="3">
    <source>
        <dbReference type="Proteomes" id="UP000799757"/>
    </source>
</evidence>
<dbReference type="AlphaFoldDB" id="A0A6A6XJT9"/>
<dbReference type="GO" id="GO:0004674">
    <property type="term" value="F:protein serine/threonine kinase activity"/>
    <property type="evidence" value="ECO:0007669"/>
    <property type="project" value="TreeGrafter"/>
</dbReference>
<keyword evidence="3" id="KW-1185">Reference proteome</keyword>
<proteinExistence type="predicted"/>
<dbReference type="PANTHER" id="PTHR24361">
    <property type="entry name" value="MITOGEN-ACTIVATED KINASE KINASE KINASE"/>
    <property type="match status" value="1"/>
</dbReference>
<dbReference type="EMBL" id="MU001822">
    <property type="protein sequence ID" value="KAF2796800.1"/>
    <property type="molecule type" value="Genomic_DNA"/>
</dbReference>
<dbReference type="Gene3D" id="1.10.510.10">
    <property type="entry name" value="Transferase(Phosphotransferase) domain 1"/>
    <property type="match status" value="1"/>
</dbReference>
<dbReference type="OrthoDB" id="3785944at2759"/>
<evidence type="ECO:0000259" key="1">
    <source>
        <dbReference type="PROSITE" id="PS50011"/>
    </source>
</evidence>
<dbReference type="SUPFAM" id="SSF56112">
    <property type="entry name" value="Protein kinase-like (PK-like)"/>
    <property type="match status" value="1"/>
</dbReference>
<sequence length="418" mass="47877">MAEDTTTTPLHTDYDAQSDIPFRKVDHLGKGAYGVVDKVQRGFQFYARKTFTLYKHQKRKLLNQISQEVKMITAIEHIHAVRLVETYACKLEYAMIMEPVADGNLAEYIHDLYDGPRDHDRLSMIPGWFGCLLSAMSYLHEKNIHHRDVKPQNILHLGQNILFTDFGIAREFVEKTHTEFTVVNGTRSYWAPEVDEGIRAGRKADIFSLGLVFLEMLAVYLNGDFLPELWSLQPYSRNLSDVHKWIYDLDMQPVEVEWYPSMVFICRNMLQRDKIIRPYASALEICWYYHPFSVMPPVTCVCLGQSKFKDMNDARQIAQSHGHQLALQLLLRRGSSIDGSCVSDLDKQTLSFSKITHVSTLPYGGMTTVDQNHEPSALTNSLYLRLGDHKKSKITGGSTSHSTYMEDLARRMVCTSLP</sequence>
<dbReference type="Proteomes" id="UP000799757">
    <property type="component" value="Unassembled WGS sequence"/>
</dbReference>
<dbReference type="PANTHER" id="PTHR24361:SF613">
    <property type="entry name" value="NUCLEAR RECEPTOR-BINDING PROTEIN-RELATED"/>
    <property type="match status" value="1"/>
</dbReference>
<reference evidence="2" key="1">
    <citation type="journal article" date="2020" name="Stud. Mycol.">
        <title>101 Dothideomycetes genomes: a test case for predicting lifestyles and emergence of pathogens.</title>
        <authorList>
            <person name="Haridas S."/>
            <person name="Albert R."/>
            <person name="Binder M."/>
            <person name="Bloem J."/>
            <person name="Labutti K."/>
            <person name="Salamov A."/>
            <person name="Andreopoulos B."/>
            <person name="Baker S."/>
            <person name="Barry K."/>
            <person name="Bills G."/>
            <person name="Bluhm B."/>
            <person name="Cannon C."/>
            <person name="Castanera R."/>
            <person name="Culley D."/>
            <person name="Daum C."/>
            <person name="Ezra D."/>
            <person name="Gonzalez J."/>
            <person name="Henrissat B."/>
            <person name="Kuo A."/>
            <person name="Liang C."/>
            <person name="Lipzen A."/>
            <person name="Lutzoni F."/>
            <person name="Magnuson J."/>
            <person name="Mondo S."/>
            <person name="Nolan M."/>
            <person name="Ohm R."/>
            <person name="Pangilinan J."/>
            <person name="Park H.-J."/>
            <person name="Ramirez L."/>
            <person name="Alfaro M."/>
            <person name="Sun H."/>
            <person name="Tritt A."/>
            <person name="Yoshinaga Y."/>
            <person name="Zwiers L.-H."/>
            <person name="Turgeon B."/>
            <person name="Goodwin S."/>
            <person name="Spatafora J."/>
            <person name="Crous P."/>
            <person name="Grigoriev I."/>
        </authorList>
    </citation>
    <scope>NUCLEOTIDE SEQUENCE</scope>
    <source>
        <strain evidence="2">CBS 109.77</strain>
    </source>
</reference>
<protein>
    <submittedName>
        <fullName evidence="2">Kinase-like protein</fullName>
    </submittedName>
</protein>
<evidence type="ECO:0000313" key="2">
    <source>
        <dbReference type="EMBL" id="KAF2796800.1"/>
    </source>
</evidence>
<dbReference type="PROSITE" id="PS50011">
    <property type="entry name" value="PROTEIN_KINASE_DOM"/>
    <property type="match status" value="1"/>
</dbReference>
<dbReference type="GO" id="GO:0005524">
    <property type="term" value="F:ATP binding"/>
    <property type="evidence" value="ECO:0007669"/>
    <property type="project" value="InterPro"/>
</dbReference>
<dbReference type="InterPro" id="IPR000719">
    <property type="entry name" value="Prot_kinase_dom"/>
</dbReference>
<name>A0A6A6XJT9_9PLEO</name>
<dbReference type="CDD" id="cd00180">
    <property type="entry name" value="PKc"/>
    <property type="match status" value="1"/>
</dbReference>
<dbReference type="Pfam" id="PF00069">
    <property type="entry name" value="Pkinase"/>
    <property type="match status" value="1"/>
</dbReference>
<dbReference type="InterPro" id="IPR053235">
    <property type="entry name" value="Ser_Thr_kinase"/>
</dbReference>
<keyword evidence="2" id="KW-0418">Kinase</keyword>